<dbReference type="Pfam" id="PF02734">
    <property type="entry name" value="Dak2"/>
    <property type="match status" value="1"/>
</dbReference>
<organism evidence="2 3">
    <name type="scientific">Hibiscus sabdariffa</name>
    <name type="common">roselle</name>
    <dbReference type="NCBI Taxonomy" id="183260"/>
    <lineage>
        <taxon>Eukaryota</taxon>
        <taxon>Viridiplantae</taxon>
        <taxon>Streptophyta</taxon>
        <taxon>Embryophyta</taxon>
        <taxon>Tracheophyta</taxon>
        <taxon>Spermatophyta</taxon>
        <taxon>Magnoliopsida</taxon>
        <taxon>eudicotyledons</taxon>
        <taxon>Gunneridae</taxon>
        <taxon>Pentapetalae</taxon>
        <taxon>rosids</taxon>
        <taxon>malvids</taxon>
        <taxon>Malvales</taxon>
        <taxon>Malvaceae</taxon>
        <taxon>Malvoideae</taxon>
        <taxon>Hibiscus</taxon>
    </lineage>
</organism>
<reference evidence="2 3" key="1">
    <citation type="journal article" date="2024" name="G3 (Bethesda)">
        <title>Genome assembly of Hibiscus sabdariffa L. provides insights into metabolisms of medicinal natural products.</title>
        <authorList>
            <person name="Kim T."/>
        </authorList>
    </citation>
    <scope>NUCLEOTIDE SEQUENCE [LARGE SCALE GENOMIC DNA]</scope>
    <source>
        <strain evidence="2">TK-2024</strain>
        <tissue evidence="2">Old leaves</tissue>
    </source>
</reference>
<dbReference type="Proteomes" id="UP001396334">
    <property type="component" value="Unassembled WGS sequence"/>
</dbReference>
<protein>
    <recommendedName>
        <fullName evidence="1">DhaL domain-containing protein</fullName>
    </recommendedName>
</protein>
<dbReference type="InterPro" id="IPR004007">
    <property type="entry name" value="DhaL_dom"/>
</dbReference>
<dbReference type="EMBL" id="JBBPBN010000012">
    <property type="protein sequence ID" value="KAK9028338.1"/>
    <property type="molecule type" value="Genomic_DNA"/>
</dbReference>
<gene>
    <name evidence="2" type="ORF">V6N11_068145</name>
</gene>
<dbReference type="Gene3D" id="1.25.40.340">
    <property type="match status" value="1"/>
</dbReference>
<evidence type="ECO:0000313" key="2">
    <source>
        <dbReference type="EMBL" id="KAK9028338.1"/>
    </source>
</evidence>
<name>A0ABR2SSW0_9ROSI</name>
<evidence type="ECO:0000313" key="3">
    <source>
        <dbReference type="Proteomes" id="UP001396334"/>
    </source>
</evidence>
<evidence type="ECO:0000259" key="1">
    <source>
        <dbReference type="Pfam" id="PF02734"/>
    </source>
</evidence>
<sequence>MQWAKALEAAIVAVNKYGGASAGDHTLLDVLILGILFCKKRLTAGDDSSTTFALSYEVALAGAVIHPWAGAESTKDMQAQVLYHLAFALSSGAVKLCVGGYTCNSSRSGAMAATALTVKKVKYEKAS</sequence>
<comment type="caution">
    <text evidence="2">The sequence shown here is derived from an EMBL/GenBank/DDBJ whole genome shotgun (WGS) entry which is preliminary data.</text>
</comment>
<accession>A0ABR2SSW0</accession>
<keyword evidence="3" id="KW-1185">Reference proteome</keyword>
<feature type="domain" description="DhaL" evidence="1">
    <location>
        <begin position="2"/>
        <end position="80"/>
    </location>
</feature>
<dbReference type="InterPro" id="IPR036117">
    <property type="entry name" value="DhaL_dom_sf"/>
</dbReference>
<proteinExistence type="predicted"/>
<dbReference type="SUPFAM" id="SSF101473">
    <property type="entry name" value="DhaL-like"/>
    <property type="match status" value="1"/>
</dbReference>